<protein>
    <recommendedName>
        <fullName evidence="4">Peptidase C1A papain C-terminal domain-containing protein</fullName>
    </recommendedName>
</protein>
<dbReference type="EMBL" id="JABCRI010000014">
    <property type="protein sequence ID" value="KAF8393771.1"/>
    <property type="molecule type" value="Genomic_DNA"/>
</dbReference>
<gene>
    <name evidence="2" type="ORF">HHK36_019969</name>
</gene>
<reference evidence="2 3" key="1">
    <citation type="submission" date="2020-04" db="EMBL/GenBank/DDBJ databases">
        <title>Plant Genome Project.</title>
        <authorList>
            <person name="Zhang R.-G."/>
        </authorList>
    </citation>
    <scope>NUCLEOTIDE SEQUENCE [LARGE SCALE GENOMIC DNA]</scope>
    <source>
        <strain evidence="2">YNK0</strain>
        <tissue evidence="2">Leaf</tissue>
    </source>
</reference>
<feature type="region of interest" description="Disordered" evidence="1">
    <location>
        <begin position="165"/>
        <end position="185"/>
    </location>
</feature>
<organism evidence="2 3">
    <name type="scientific">Tetracentron sinense</name>
    <name type="common">Spur-leaf</name>
    <dbReference type="NCBI Taxonomy" id="13715"/>
    <lineage>
        <taxon>Eukaryota</taxon>
        <taxon>Viridiplantae</taxon>
        <taxon>Streptophyta</taxon>
        <taxon>Embryophyta</taxon>
        <taxon>Tracheophyta</taxon>
        <taxon>Spermatophyta</taxon>
        <taxon>Magnoliopsida</taxon>
        <taxon>Trochodendrales</taxon>
        <taxon>Trochodendraceae</taxon>
        <taxon>Tetracentron</taxon>
    </lineage>
</organism>
<feature type="compositionally biased region" description="Polar residues" evidence="1">
    <location>
        <begin position="227"/>
        <end position="240"/>
    </location>
</feature>
<dbReference type="InterPro" id="IPR038765">
    <property type="entry name" value="Papain-like_cys_pep_sf"/>
</dbReference>
<keyword evidence="3" id="KW-1185">Reference proteome</keyword>
<feature type="compositionally biased region" description="Polar residues" evidence="1">
    <location>
        <begin position="166"/>
        <end position="175"/>
    </location>
</feature>
<dbReference type="Gene3D" id="3.90.70.10">
    <property type="entry name" value="Cysteine proteinases"/>
    <property type="match status" value="1"/>
</dbReference>
<dbReference type="AlphaFoldDB" id="A0A834YY67"/>
<comment type="caution">
    <text evidence="2">The sequence shown here is derived from an EMBL/GenBank/DDBJ whole genome shotgun (WGS) entry which is preliminary data.</text>
</comment>
<accession>A0A834YY67</accession>
<evidence type="ECO:0000313" key="2">
    <source>
        <dbReference type="EMBL" id="KAF8393771.1"/>
    </source>
</evidence>
<evidence type="ECO:0000256" key="1">
    <source>
        <dbReference type="SAM" id="MobiDB-lite"/>
    </source>
</evidence>
<feature type="region of interest" description="Disordered" evidence="1">
    <location>
        <begin position="201"/>
        <end position="248"/>
    </location>
</feature>
<evidence type="ECO:0000313" key="3">
    <source>
        <dbReference type="Proteomes" id="UP000655225"/>
    </source>
</evidence>
<name>A0A834YY67_TETSI</name>
<feature type="compositionally biased region" description="Basic residues" evidence="1">
    <location>
        <begin position="202"/>
        <end position="211"/>
    </location>
</feature>
<dbReference type="SUPFAM" id="SSF54001">
    <property type="entry name" value="Cysteine proteinases"/>
    <property type="match status" value="1"/>
</dbReference>
<sequence length="306" mass="33996">MLEDEFVLPSPLIGGKKARLQLTSVKDQGYKCNSCWAFVIATAIECQLVDLDYYNQGCSGGFKYYSTVTIDAYQQVPNDERAVAHQPVAVAIDASGFDFQFQVGIPPYQGDDSRTQAMEDGEASTGQEIILTTLLCQEQDIKEIKALLQEMTATLNKLPMRLLKTGNLTHNPQGKNTRKSRILIRKPHPVQSQVAILCMQRPKSHHGRGRGNQKQVASPSPVIRRNLQIQSRSGNRTESSSPRDGKVEILPSFYPHQHLELGPTCFFTRHGTKLTLTSPMPEQATSTCRKLLKFTSHGANAPLDKC</sequence>
<evidence type="ECO:0008006" key="4">
    <source>
        <dbReference type="Google" id="ProtNLM"/>
    </source>
</evidence>
<dbReference type="Proteomes" id="UP000655225">
    <property type="component" value="Unassembled WGS sequence"/>
</dbReference>
<feature type="compositionally biased region" description="Basic residues" evidence="1">
    <location>
        <begin position="176"/>
        <end position="185"/>
    </location>
</feature>
<proteinExistence type="predicted"/>